<comment type="caution">
    <text evidence="1">The sequence shown here is derived from an EMBL/GenBank/DDBJ whole genome shotgun (WGS) entry which is preliminary data.</text>
</comment>
<gene>
    <name evidence="1" type="ORF">Taqua_00629</name>
</gene>
<dbReference type="AlphaFoldDB" id="A0A554WSQ6"/>
<sequence>MGVRVLHGNLYEGLTLSEQLQQASNLMQDTGVKPTTAFVDLGYCGVDSDKRRGRRSR</sequence>
<proteinExistence type="predicted"/>
<name>A0A554WSQ6_9BURK</name>
<organism evidence="1 2">
    <name type="scientific">Tepidimonas aquatica</name>
    <dbReference type="NCBI Taxonomy" id="247482"/>
    <lineage>
        <taxon>Bacteria</taxon>
        <taxon>Pseudomonadati</taxon>
        <taxon>Pseudomonadota</taxon>
        <taxon>Betaproteobacteria</taxon>
        <taxon>Burkholderiales</taxon>
        <taxon>Tepidimonas</taxon>
    </lineage>
</organism>
<dbReference type="Proteomes" id="UP000318554">
    <property type="component" value="Unassembled WGS sequence"/>
</dbReference>
<evidence type="ECO:0000313" key="1">
    <source>
        <dbReference type="EMBL" id="TSE26593.1"/>
    </source>
</evidence>
<protein>
    <submittedName>
        <fullName evidence="1">Uncharacterized protein</fullName>
    </submittedName>
</protein>
<dbReference type="EMBL" id="VJNA01000006">
    <property type="protein sequence ID" value="TSE26593.1"/>
    <property type="molecule type" value="Genomic_DNA"/>
</dbReference>
<reference evidence="1 2" key="1">
    <citation type="submission" date="2019-07" db="EMBL/GenBank/DDBJ databases">
        <title>Tepidimonas aquatica CLN-1 draft genome.</title>
        <authorList>
            <person name="Da Costa M.S."/>
            <person name="Froufe H.J.C."/>
            <person name="Egas C."/>
            <person name="Albuquerque L."/>
        </authorList>
    </citation>
    <scope>NUCLEOTIDE SEQUENCE [LARGE SCALE GENOMIC DNA]</scope>
    <source>
        <strain evidence="1 2">CLN-1</strain>
    </source>
</reference>
<accession>A0A554WSQ6</accession>
<keyword evidence="2" id="KW-1185">Reference proteome</keyword>
<evidence type="ECO:0000313" key="2">
    <source>
        <dbReference type="Proteomes" id="UP000318554"/>
    </source>
</evidence>